<keyword evidence="4" id="KW-0520">NAD</keyword>
<feature type="domain" description="Macro" evidence="6">
    <location>
        <begin position="64"/>
        <end position="244"/>
    </location>
</feature>
<dbReference type="GO" id="GO:0005634">
    <property type="term" value="C:nucleus"/>
    <property type="evidence" value="ECO:0007669"/>
    <property type="project" value="UniProtKB-SubCell"/>
</dbReference>
<dbReference type="PANTHER" id="PTHR14453">
    <property type="entry name" value="PARP/ZINC FINGER CCCH TYPE DOMAIN CONTAINING PROTEIN"/>
    <property type="match status" value="1"/>
</dbReference>
<dbReference type="GO" id="GO:0070212">
    <property type="term" value="P:protein poly-ADP-ribosylation"/>
    <property type="evidence" value="ECO:0007669"/>
    <property type="project" value="TreeGrafter"/>
</dbReference>
<name>A0AAQ6A9U3_AMPOC</name>
<reference evidence="7" key="3">
    <citation type="submission" date="2025-09" db="UniProtKB">
        <authorList>
            <consortium name="Ensembl"/>
        </authorList>
    </citation>
    <scope>IDENTIFICATION</scope>
</reference>
<accession>A0AAQ6A9U3</accession>
<dbReference type="Pfam" id="PF01661">
    <property type="entry name" value="Macro"/>
    <property type="match status" value="1"/>
</dbReference>
<evidence type="ECO:0000313" key="7">
    <source>
        <dbReference type="Ensembl" id="ENSAOCP00000072735.1"/>
    </source>
</evidence>
<dbReference type="Gene3D" id="3.90.228.10">
    <property type="match status" value="1"/>
</dbReference>
<evidence type="ECO:0000259" key="6">
    <source>
        <dbReference type="PROSITE" id="PS51154"/>
    </source>
</evidence>
<evidence type="ECO:0000256" key="1">
    <source>
        <dbReference type="ARBA" id="ARBA00004123"/>
    </source>
</evidence>
<keyword evidence="3" id="KW-0808">Transferase</keyword>
<dbReference type="GO" id="GO:0010629">
    <property type="term" value="P:negative regulation of gene expression"/>
    <property type="evidence" value="ECO:0007669"/>
    <property type="project" value="TreeGrafter"/>
</dbReference>
<dbReference type="Ensembl" id="ENSAOCT00000055589.1">
    <property type="protein sequence ID" value="ENSAOCP00000072735.1"/>
    <property type="gene ID" value="ENSAOCG00000033192.1"/>
</dbReference>
<evidence type="ECO:0000256" key="2">
    <source>
        <dbReference type="ARBA" id="ARBA00022676"/>
    </source>
</evidence>
<dbReference type="GO" id="GO:0044389">
    <property type="term" value="F:ubiquitin-like protein ligase binding"/>
    <property type="evidence" value="ECO:0007669"/>
    <property type="project" value="TreeGrafter"/>
</dbReference>
<dbReference type="PANTHER" id="PTHR14453:SF70">
    <property type="entry name" value="PROTEIN MONO-ADP-RIBOSYLTRANSFERASE PARP9"/>
    <property type="match status" value="1"/>
</dbReference>
<dbReference type="GeneTree" id="ENSGT00940000158837"/>
<organism evidence="7 8">
    <name type="scientific">Amphiprion ocellaris</name>
    <name type="common">Clown anemonefish</name>
    <dbReference type="NCBI Taxonomy" id="80972"/>
    <lineage>
        <taxon>Eukaryota</taxon>
        <taxon>Metazoa</taxon>
        <taxon>Chordata</taxon>
        <taxon>Craniata</taxon>
        <taxon>Vertebrata</taxon>
        <taxon>Euteleostomi</taxon>
        <taxon>Actinopterygii</taxon>
        <taxon>Neopterygii</taxon>
        <taxon>Teleostei</taxon>
        <taxon>Neoteleostei</taxon>
        <taxon>Acanthomorphata</taxon>
        <taxon>Ovalentaria</taxon>
        <taxon>Pomacentridae</taxon>
        <taxon>Amphiprion</taxon>
    </lineage>
</organism>
<keyword evidence="5" id="KW-0539">Nucleus</keyword>
<proteinExistence type="predicted"/>
<dbReference type="InterPro" id="IPR002589">
    <property type="entry name" value="Macro_dom"/>
</dbReference>
<reference evidence="7 8" key="1">
    <citation type="submission" date="2022-01" db="EMBL/GenBank/DDBJ databases">
        <title>A chromosome-scale genome assembly of the false clownfish, Amphiprion ocellaris.</title>
        <authorList>
            <person name="Ryu T."/>
        </authorList>
    </citation>
    <scope>NUCLEOTIDE SEQUENCE [LARGE SCALE GENOMIC DNA]</scope>
</reference>
<dbReference type="Gene3D" id="3.40.220.10">
    <property type="entry name" value="Leucine Aminopeptidase, subunit E, domain 1"/>
    <property type="match status" value="1"/>
</dbReference>
<dbReference type="SUPFAM" id="SSF52949">
    <property type="entry name" value="Macro domain-like"/>
    <property type="match status" value="1"/>
</dbReference>
<evidence type="ECO:0000256" key="5">
    <source>
        <dbReference type="ARBA" id="ARBA00023242"/>
    </source>
</evidence>
<dbReference type="GO" id="GO:0003714">
    <property type="term" value="F:transcription corepressor activity"/>
    <property type="evidence" value="ECO:0007669"/>
    <property type="project" value="TreeGrafter"/>
</dbReference>
<reference evidence="7" key="2">
    <citation type="submission" date="2025-08" db="UniProtKB">
        <authorList>
            <consortium name="Ensembl"/>
        </authorList>
    </citation>
    <scope>IDENTIFICATION</scope>
</reference>
<evidence type="ECO:0000256" key="4">
    <source>
        <dbReference type="ARBA" id="ARBA00023027"/>
    </source>
</evidence>
<keyword evidence="2" id="KW-0328">Glycosyltransferase</keyword>
<dbReference type="GO" id="GO:0005737">
    <property type="term" value="C:cytoplasm"/>
    <property type="evidence" value="ECO:0007669"/>
    <property type="project" value="TreeGrafter"/>
</dbReference>
<dbReference type="InterPro" id="IPR043472">
    <property type="entry name" value="Macro_dom-like"/>
</dbReference>
<evidence type="ECO:0000313" key="8">
    <source>
        <dbReference type="Proteomes" id="UP001501940"/>
    </source>
</evidence>
<dbReference type="PROSITE" id="PS51154">
    <property type="entry name" value="MACRO"/>
    <property type="match status" value="1"/>
</dbReference>
<dbReference type="Proteomes" id="UP001501940">
    <property type="component" value="Chromosome 11"/>
</dbReference>
<dbReference type="GO" id="GO:1990404">
    <property type="term" value="F:NAD+-protein mono-ADP-ribosyltransferase activity"/>
    <property type="evidence" value="ECO:0007669"/>
    <property type="project" value="TreeGrafter"/>
</dbReference>
<dbReference type="InterPro" id="IPR052056">
    <property type="entry name" value="Mono-ARTD/PARP"/>
</dbReference>
<comment type="subcellular location">
    <subcellularLocation>
        <location evidence="1">Nucleus</location>
    </subcellularLocation>
</comment>
<dbReference type="SMART" id="SM00506">
    <property type="entry name" value="A1pp"/>
    <property type="match status" value="1"/>
</dbReference>
<dbReference type="GO" id="GO:0060335">
    <property type="term" value="P:positive regulation of type II interferon-mediated signaling pathway"/>
    <property type="evidence" value="ECO:0007669"/>
    <property type="project" value="TreeGrafter"/>
</dbReference>
<keyword evidence="8" id="KW-1185">Reference proteome</keyword>
<protein>
    <recommendedName>
        <fullName evidence="6">Macro domain-containing protein</fullName>
    </recommendedName>
</protein>
<dbReference type="GO" id="GO:0003950">
    <property type="term" value="F:NAD+ poly-ADP-ribosyltransferase activity"/>
    <property type="evidence" value="ECO:0007669"/>
    <property type="project" value="TreeGrafter"/>
</dbReference>
<dbReference type="CDD" id="cd02907">
    <property type="entry name" value="Macro_Af1521_BAL-like"/>
    <property type="match status" value="1"/>
</dbReference>
<evidence type="ECO:0000256" key="3">
    <source>
        <dbReference type="ARBA" id="ARBA00022679"/>
    </source>
</evidence>
<dbReference type="AlphaFoldDB" id="A0AAQ6A9U3"/>
<dbReference type="SUPFAM" id="SSF56399">
    <property type="entry name" value="ADP-ribosylation"/>
    <property type="match status" value="1"/>
</dbReference>
<sequence length="380" mass="41540">SDLRTGTMESKLDIPLHGYSVNIVKHCGPGLSEIFSSKFGCVATFEGVEFERDWSIASPTVAPEKRCAVSLPMGVQASVWKADLTKFPVEAVVNAANSHLQHWGGLAQALSEAGGPTIQRECADYVKKYGDLKTGEAIVSDAGLLQCKKIIHAVGPDLPRHPSKPDVSQAKPLLEKAIKSILDKVKENQLTTVAIPAISSGLFHYPLPECFHMGCTLSSNQKMLILIYVKFCMSILRHCMTMENSTLELLFDLKKQQLGCSTSQTMFQCIPAQFCEMVSHVGFHAECAPPEAYGDGIYFTGTVRTAMKTWKERNEEYLYFVEAEVLTGDSTAGKPGLILPPAKGKDPHILYDSVTGGSDVAVIFSGYQALPRYIITCKRV</sequence>